<evidence type="ECO:0000256" key="3">
    <source>
        <dbReference type="ARBA" id="ARBA00022729"/>
    </source>
</evidence>
<dbReference type="InterPro" id="IPR001897">
    <property type="entry name" value="Porin_gammaproteobac"/>
</dbReference>
<dbReference type="Gene3D" id="2.40.160.10">
    <property type="entry name" value="Porin"/>
    <property type="match status" value="1"/>
</dbReference>
<evidence type="ECO:0000313" key="8">
    <source>
        <dbReference type="Proteomes" id="UP001155587"/>
    </source>
</evidence>
<dbReference type="AlphaFoldDB" id="A0A9X3CJZ2"/>
<reference evidence="7" key="1">
    <citation type="submission" date="2022-02" db="EMBL/GenBank/DDBJ databases">
        <title>Vibrio sp. nov, a new bacterium isolated from seawater.</title>
        <authorList>
            <person name="Yuan Y."/>
        </authorList>
    </citation>
    <scope>NUCLEOTIDE SEQUENCE</scope>
    <source>
        <strain evidence="7">ZSDZ65</strain>
    </source>
</reference>
<dbReference type="GO" id="GO:0009279">
    <property type="term" value="C:cell outer membrane"/>
    <property type="evidence" value="ECO:0007669"/>
    <property type="project" value="UniProtKB-SubCell"/>
</dbReference>
<dbReference type="GO" id="GO:0034220">
    <property type="term" value="P:monoatomic ion transmembrane transport"/>
    <property type="evidence" value="ECO:0007669"/>
    <property type="project" value="InterPro"/>
</dbReference>
<dbReference type="InterPro" id="IPR023614">
    <property type="entry name" value="Porin_dom_sf"/>
</dbReference>
<comment type="similarity">
    <text evidence="2">Belongs to the Gram-negative porin family.</text>
</comment>
<dbReference type="Proteomes" id="UP001155587">
    <property type="component" value="Unassembled WGS sequence"/>
</dbReference>
<evidence type="ECO:0000256" key="4">
    <source>
        <dbReference type="ARBA" id="ARBA00023136"/>
    </source>
</evidence>
<feature type="domain" description="Porin" evidence="6">
    <location>
        <begin position="19"/>
        <end position="337"/>
    </location>
</feature>
<feature type="chain" id="PRO_5040768412" evidence="5">
    <location>
        <begin position="22"/>
        <end position="360"/>
    </location>
</feature>
<evidence type="ECO:0000256" key="5">
    <source>
        <dbReference type="SAM" id="SignalP"/>
    </source>
</evidence>
<dbReference type="PANTHER" id="PTHR34501:SF2">
    <property type="entry name" value="OUTER MEMBRANE PORIN F-RELATED"/>
    <property type="match status" value="1"/>
</dbReference>
<evidence type="ECO:0000259" key="6">
    <source>
        <dbReference type="Pfam" id="PF13609"/>
    </source>
</evidence>
<dbReference type="CDD" id="cd00342">
    <property type="entry name" value="gram_neg_porins"/>
    <property type="match status" value="1"/>
</dbReference>
<dbReference type="InterPro" id="IPR033900">
    <property type="entry name" value="Gram_neg_porin_domain"/>
</dbReference>
<comment type="caution">
    <text evidence="7">The sequence shown here is derived from an EMBL/GenBank/DDBJ whole genome shotgun (WGS) entry which is preliminary data.</text>
</comment>
<dbReference type="InterPro" id="IPR050298">
    <property type="entry name" value="Gram-neg_bact_OMP"/>
</dbReference>
<dbReference type="PRINTS" id="PR00183">
    <property type="entry name" value="ECOLIPORIN"/>
</dbReference>
<keyword evidence="8" id="KW-1185">Reference proteome</keyword>
<feature type="signal peptide" evidence="5">
    <location>
        <begin position="1"/>
        <end position="21"/>
    </location>
</feature>
<dbReference type="PANTHER" id="PTHR34501">
    <property type="entry name" value="PROTEIN YDDL-RELATED"/>
    <property type="match status" value="1"/>
</dbReference>
<protein>
    <submittedName>
        <fullName evidence="7">Porin</fullName>
    </submittedName>
</protein>
<dbReference type="SUPFAM" id="SSF56935">
    <property type="entry name" value="Porins"/>
    <property type="match status" value="1"/>
</dbReference>
<proteinExistence type="inferred from homology"/>
<accession>A0A9X3CJZ2</accession>
<dbReference type="EMBL" id="JAKRRY010000002">
    <property type="protein sequence ID" value="MCW8344819.1"/>
    <property type="molecule type" value="Genomic_DNA"/>
</dbReference>
<evidence type="ECO:0000313" key="7">
    <source>
        <dbReference type="EMBL" id="MCW8344819.1"/>
    </source>
</evidence>
<organism evidence="7 8">
    <name type="scientific">Vibrio qingdaonensis</name>
    <dbReference type="NCBI Taxonomy" id="2829491"/>
    <lineage>
        <taxon>Bacteria</taxon>
        <taxon>Pseudomonadati</taxon>
        <taxon>Pseudomonadota</taxon>
        <taxon>Gammaproteobacteria</taxon>
        <taxon>Vibrionales</taxon>
        <taxon>Vibrionaceae</taxon>
        <taxon>Vibrio</taxon>
    </lineage>
</organism>
<comment type="subcellular location">
    <subcellularLocation>
        <location evidence="1">Cell outer membrane</location>
        <topology evidence="1">Multi-pass membrane protein</topology>
    </subcellularLocation>
</comment>
<evidence type="ECO:0000256" key="1">
    <source>
        <dbReference type="ARBA" id="ARBA00004571"/>
    </source>
</evidence>
<keyword evidence="3 5" id="KW-0732">Signal</keyword>
<name>A0A9X3CJZ2_9VIBR</name>
<keyword evidence="4" id="KW-0472">Membrane</keyword>
<evidence type="ECO:0000256" key="2">
    <source>
        <dbReference type="ARBA" id="ARBA00007539"/>
    </source>
</evidence>
<gene>
    <name evidence="7" type="ORF">MD535_02110</name>
</gene>
<sequence length="360" mass="39298">MKLNILATTIAAICLSSQASAYTVYEDDMNKFDIGGAFVVDVFKPTSDMDAIFYTSRSTFNLGFERDLGNDWSTDVKLEWDNFLNAPSSYGVNGDNFRNRLGYISLNNESLGSIRIGKQWSAYHDVAKYMDNLIIIDPDATPIYSDGRDGGFLATGRGDNLVAYRNTLGGLNLSAHYGFGSTSETSDIDRDYNTAVAASYDFESGVSVGATYLQNKVYVDNNAPVMNLKDGDTQDAISAGAQYAQGPLKVAAMYTKGTKVHKAGLLGHSDLEYADANGIDVYAHYMFDIGLRPYAYYSNLDFDDSDVGVTGDRQVYALGLTYHYSPKMMVTAEFKRNVVDDLALGSVSDNGGGFNAIYAF</sequence>
<dbReference type="GO" id="GO:0015288">
    <property type="term" value="F:porin activity"/>
    <property type="evidence" value="ECO:0007669"/>
    <property type="project" value="InterPro"/>
</dbReference>
<dbReference type="RefSeq" id="WP_265673287.1">
    <property type="nucleotide sequence ID" value="NZ_JAKRRY010000002.1"/>
</dbReference>
<dbReference type="Pfam" id="PF13609">
    <property type="entry name" value="Porin_4"/>
    <property type="match status" value="1"/>
</dbReference>